<dbReference type="InterPro" id="IPR008979">
    <property type="entry name" value="Galactose-bd-like_sf"/>
</dbReference>
<dbReference type="PROSITE" id="PS00719">
    <property type="entry name" value="GLYCOSYL_HYDROL_F2_1"/>
    <property type="match status" value="1"/>
</dbReference>
<keyword evidence="7" id="KW-1133">Transmembrane helix</keyword>
<keyword evidence="7" id="KW-0812">Transmembrane</keyword>
<reference evidence="9 10" key="1">
    <citation type="submission" date="2020-01" db="EMBL/GenBank/DDBJ databases">
        <title>Identification and distribution of gene clusters putatively required for synthesis of sphingolipid metabolism inhibitors in phylogenetically diverse species of the filamentous fungus Fusarium.</title>
        <authorList>
            <person name="Kim H.-S."/>
            <person name="Busman M."/>
            <person name="Brown D.W."/>
            <person name="Divon H."/>
            <person name="Uhlig S."/>
            <person name="Proctor R.H."/>
        </authorList>
    </citation>
    <scope>NUCLEOTIDE SEQUENCE [LARGE SCALE GENOMIC DNA]</scope>
    <source>
        <strain evidence="9 10">NRRL 20459</strain>
    </source>
</reference>
<dbReference type="SUPFAM" id="SSF49303">
    <property type="entry name" value="beta-Galactosidase/glucuronidase domain"/>
    <property type="match status" value="2"/>
</dbReference>
<gene>
    <name evidence="9" type="ORF">FALBO_9303</name>
</gene>
<dbReference type="InterPro" id="IPR014718">
    <property type="entry name" value="GH-type_carb-bd"/>
</dbReference>
<comment type="similarity">
    <text evidence="1 5">Belongs to the glycosyl hydrolase 2 family.</text>
</comment>
<feature type="domain" description="Beta galactosidase small chain/" evidence="8">
    <location>
        <begin position="1384"/>
        <end position="1664"/>
    </location>
</feature>
<dbReference type="Pfam" id="PF02836">
    <property type="entry name" value="Glyco_hydro_2_C"/>
    <property type="match status" value="1"/>
</dbReference>
<dbReference type="EMBL" id="JAADYS010001289">
    <property type="protein sequence ID" value="KAF4463866.1"/>
    <property type="molecule type" value="Genomic_DNA"/>
</dbReference>
<dbReference type="InterPro" id="IPR011042">
    <property type="entry name" value="6-blade_b-propeller_TolB-like"/>
</dbReference>
<dbReference type="Gene3D" id="2.70.98.10">
    <property type="match status" value="1"/>
</dbReference>
<dbReference type="SUPFAM" id="SSF82171">
    <property type="entry name" value="DPP6 N-terminal domain-like"/>
    <property type="match status" value="1"/>
</dbReference>
<dbReference type="Gene3D" id="2.60.120.260">
    <property type="entry name" value="Galactose-binding domain-like"/>
    <property type="match status" value="1"/>
</dbReference>
<evidence type="ECO:0000256" key="1">
    <source>
        <dbReference type="ARBA" id="ARBA00007401"/>
    </source>
</evidence>
<dbReference type="Pfam" id="PF02929">
    <property type="entry name" value="Bgal_small_N"/>
    <property type="match status" value="1"/>
</dbReference>
<evidence type="ECO:0000256" key="6">
    <source>
        <dbReference type="SAM" id="MobiDB-lite"/>
    </source>
</evidence>
<evidence type="ECO:0000313" key="9">
    <source>
        <dbReference type="EMBL" id="KAF4463866.1"/>
    </source>
</evidence>
<feature type="region of interest" description="Disordered" evidence="6">
    <location>
        <begin position="1"/>
        <end position="22"/>
    </location>
</feature>
<dbReference type="SMART" id="SM01038">
    <property type="entry name" value="Bgal_small_N"/>
    <property type="match status" value="1"/>
</dbReference>
<dbReference type="InterPro" id="IPR006104">
    <property type="entry name" value="Glyco_hydro_2_N"/>
</dbReference>
<dbReference type="SUPFAM" id="SSF74650">
    <property type="entry name" value="Galactose mutarotase-like"/>
    <property type="match status" value="1"/>
</dbReference>
<dbReference type="InterPro" id="IPR023232">
    <property type="entry name" value="Glyco_hydro_2_AS"/>
</dbReference>
<dbReference type="PANTHER" id="PTHR46323">
    <property type="entry name" value="BETA-GALACTOSIDASE"/>
    <property type="match status" value="1"/>
</dbReference>
<dbReference type="InterPro" id="IPR006101">
    <property type="entry name" value="Glyco_hydro_2"/>
</dbReference>
<feature type="compositionally biased region" description="Basic and acidic residues" evidence="6">
    <location>
        <begin position="231"/>
        <end position="242"/>
    </location>
</feature>
<evidence type="ECO:0000256" key="7">
    <source>
        <dbReference type="SAM" id="Phobius"/>
    </source>
</evidence>
<feature type="transmembrane region" description="Helical" evidence="7">
    <location>
        <begin position="29"/>
        <end position="46"/>
    </location>
</feature>
<dbReference type="InterPro" id="IPR017853">
    <property type="entry name" value="GH"/>
</dbReference>
<feature type="region of interest" description="Disordered" evidence="6">
    <location>
        <begin position="219"/>
        <end position="242"/>
    </location>
</feature>
<dbReference type="InterPro" id="IPR013783">
    <property type="entry name" value="Ig-like_fold"/>
</dbReference>
<keyword evidence="3 5" id="KW-0326">Glycosidase</keyword>
<dbReference type="PANTHER" id="PTHR46323:SF1">
    <property type="entry name" value="LACTASE"/>
    <property type="match status" value="1"/>
</dbReference>
<keyword evidence="7" id="KW-0472">Membrane</keyword>
<dbReference type="InterPro" id="IPR004199">
    <property type="entry name" value="B-gal_small/dom_5"/>
</dbReference>
<evidence type="ECO:0000313" key="10">
    <source>
        <dbReference type="Proteomes" id="UP000554235"/>
    </source>
</evidence>
<dbReference type="InterPro" id="IPR006102">
    <property type="entry name" value="Ig-like_GH2"/>
</dbReference>
<dbReference type="Gene3D" id="2.60.40.10">
    <property type="entry name" value="Immunoglobulins"/>
    <property type="match status" value="2"/>
</dbReference>
<dbReference type="GO" id="GO:0009341">
    <property type="term" value="C:beta-galactosidase complex"/>
    <property type="evidence" value="ECO:0007669"/>
    <property type="project" value="InterPro"/>
</dbReference>
<evidence type="ECO:0000259" key="8">
    <source>
        <dbReference type="SMART" id="SM01038"/>
    </source>
</evidence>
<comment type="caution">
    <text evidence="9">The sequence shown here is derived from an EMBL/GenBank/DDBJ whole genome shotgun (WGS) entry which is preliminary data.</text>
</comment>
<dbReference type="GO" id="GO:0030246">
    <property type="term" value="F:carbohydrate binding"/>
    <property type="evidence" value="ECO:0007669"/>
    <property type="project" value="InterPro"/>
</dbReference>
<evidence type="ECO:0000256" key="3">
    <source>
        <dbReference type="ARBA" id="ARBA00023295"/>
    </source>
</evidence>
<dbReference type="Pfam" id="PF16353">
    <property type="entry name" value="LacZ_4"/>
    <property type="match status" value="1"/>
</dbReference>
<dbReference type="InterPro" id="IPR011013">
    <property type="entry name" value="Gal_mutarotase_sf_dom"/>
</dbReference>
<dbReference type="InterPro" id="IPR032312">
    <property type="entry name" value="LacZ_4"/>
</dbReference>
<name>A0A8H4L7U0_9HYPO</name>
<keyword evidence="10" id="KW-1185">Reference proteome</keyword>
<dbReference type="Pfam" id="PF00703">
    <property type="entry name" value="Glyco_hydro_2"/>
    <property type="match status" value="1"/>
</dbReference>
<dbReference type="PRINTS" id="PR00132">
    <property type="entry name" value="GLHYDRLASE2"/>
</dbReference>
<dbReference type="GO" id="GO:0005990">
    <property type="term" value="P:lactose catabolic process"/>
    <property type="evidence" value="ECO:0007669"/>
    <property type="project" value="TreeGrafter"/>
</dbReference>
<keyword evidence="2 5" id="KW-0378">Hydrolase</keyword>
<dbReference type="InterPro" id="IPR050347">
    <property type="entry name" value="Bact_Beta-galactosidase"/>
</dbReference>
<proteinExistence type="inferred from homology"/>
<dbReference type="SUPFAM" id="SSF49785">
    <property type="entry name" value="Galactose-binding domain-like"/>
    <property type="match status" value="1"/>
</dbReference>
<evidence type="ECO:0000256" key="5">
    <source>
        <dbReference type="RuleBase" id="RU361154"/>
    </source>
</evidence>
<evidence type="ECO:0000256" key="4">
    <source>
        <dbReference type="ARBA" id="ARBA00032230"/>
    </source>
</evidence>
<sequence length="1669" mass="185594">MKSASKSVPGITPGTKSLDTNSRSKHTTLSYRILVVFFCLVIYFYLPDFRTWKHLLAAKIPPPPKPEPITVSRLPLPPVAPSSDDGSCTLKINPRGTGCIGKTSHLQSGQYLPDDVHVLAAVNFEGAASAPDPASIYRGRQLIIIKTNNETFANGDTWKCITCGVSRENGENGGEAMDYPQAFLDGKRALTGTIIIECSKELASEDCNPEQTRIIPLRWDNTKDGSGPGGEMRELRLHPDNPRDMTWSMSASSIISSARTVDPEDPRRLLLNPDNLAVGELRGFSGTGNEVTYIGYPVESCNIDVFAANLTDGKVRRLTSHPDYVDPVDISPDDKWSVVLDTRGSERQMFLSGLRGVPPLIDMVVTGAVASVRNNGKRRFFQPWLIDQHGDRGSYIGQQINSAGSGVPGSGDINDPEWNARGDPRWSRDGTRIVYTQAITEPPACGGQNPLPCYNSTEDGGRNERVMVAHLIDRKSLDLPQVEPWPDTIPWGMPFPPGSSFPERESIRIGRYTLKGKVSGIAYVRFEGDVKSNTITTVSVYYRNFSNDGLNVVKGSESVFRENPMPFVEKLHWNSNLKQTGPNNGTKITSPKGFNLTIDVMRNIFHAAGTSARVYTQLQYKAKMSTATFPGRGIPLSETAGRHDYENEAVFRRNCLPQRSYYIPETSLLLNGKWNFHYASTPAEAPKPMATGGSDSWPSIEVPGHWQLQGWGRPHYTNVQLPIPVCPPFVPTENPTGTYTRTLHVPTSWDSDSQLRLRFDGVDSAYHVWVNGVLVGYAQGSRNAAEFDVTEYIDREGPNELSVRVYQWSDGTYLEDQDQWWLSGIYRDVHLIAFPRTNRIEDWFIHTDLDSDYRDATLQATVNVTATEEATLTLTLSELTKNGGGDIGTSQTQVTAGTSKLDLDLPATNPHKWTAETPYLYSVELSLTSGPKIHTVHQNIGFRKVELLNGLISVNGKAIRIRGVNRHDHHPVFGRAVPEDFIRKDLLLMKAHNINSIRCSHYPSHPKLFEFADELGFWVMDEADLECHGFSRAVMRPLDLPKDMPYEQRRNVVFAQATKYTSDNPAWKDAYIDRLDSMFHRDKNHASIIIWSLGNESFYGQNHKVMYHHAKAIDPGRLVHYEGDIDAETTDMYSYMYWPPEDLVSLANRVDTKDGTFDKPIVLCEYCHSMGNSGLIQAYENAFSSHPRLQGGWVWEWASHGLWKEEQGKGFYAYGGDFGDAPHDGRFALSVLCHSTHEPGPGLVELKKVIEPVKLILDADNGLIVKSLYDFIDLAHLSATCRVEEFNTRPTLLAGGELDLPTILPGRTVKIPLPSSATNHNSIYEVFLTVTLRLRRQTSWADVGHEVAWFQTPLARSPSEKHPQPTRTQPTCAITTRNSDTIFSISGSDWTFEFDQVRGHLKSWACGSGALLQPDSSTGAALIPSFWRPPTDNDPPKALPYWQRYGLDSMASQLRSFEMKGNVDRVVIEGSTFLAPPVLDWGWQCRTRYTISNTGSLEVLVDLKPMGAIPKHAPRVGLDLRVSRALDKARWFGLGPGESYPDKRSAQKLGIWSVESIAELSTSYESPQESGNRMETRWVTLQGAQGQALRAQIVQGETFNWAASHHSAKAIQAASHPCDLVEEDATLLRLDAKVAGVGTGVCGPPVRDEDLVVVEPMTFGFVLEHLSSV</sequence>
<dbReference type="Proteomes" id="UP000554235">
    <property type="component" value="Unassembled WGS sequence"/>
</dbReference>
<dbReference type="InterPro" id="IPR006103">
    <property type="entry name" value="Glyco_hydro_2_cat"/>
</dbReference>
<dbReference type="Gene3D" id="2.120.10.30">
    <property type="entry name" value="TolB, C-terminal domain"/>
    <property type="match status" value="1"/>
</dbReference>
<accession>A0A8H4L7U0</accession>
<dbReference type="PROSITE" id="PS00608">
    <property type="entry name" value="GLYCOSYL_HYDROL_F2_2"/>
    <property type="match status" value="1"/>
</dbReference>
<dbReference type="SUPFAM" id="SSF51445">
    <property type="entry name" value="(Trans)glycosidases"/>
    <property type="match status" value="1"/>
</dbReference>
<protein>
    <recommendedName>
        <fullName evidence="4">Lactase</fullName>
    </recommendedName>
</protein>
<dbReference type="InterPro" id="IPR023230">
    <property type="entry name" value="Glyco_hydro_2_CS"/>
</dbReference>
<dbReference type="OrthoDB" id="10265322at2759"/>
<organism evidence="9 10">
    <name type="scientific">Fusarium albosuccineum</name>
    <dbReference type="NCBI Taxonomy" id="1237068"/>
    <lineage>
        <taxon>Eukaryota</taxon>
        <taxon>Fungi</taxon>
        <taxon>Dikarya</taxon>
        <taxon>Ascomycota</taxon>
        <taxon>Pezizomycotina</taxon>
        <taxon>Sordariomycetes</taxon>
        <taxon>Hypocreomycetidae</taxon>
        <taxon>Hypocreales</taxon>
        <taxon>Nectriaceae</taxon>
        <taxon>Fusarium</taxon>
        <taxon>Fusarium decemcellulare species complex</taxon>
    </lineage>
</organism>
<dbReference type="InterPro" id="IPR036156">
    <property type="entry name" value="Beta-gal/glucu_dom_sf"/>
</dbReference>
<dbReference type="Gene3D" id="3.20.20.80">
    <property type="entry name" value="Glycosidases"/>
    <property type="match status" value="1"/>
</dbReference>
<dbReference type="Pfam" id="PF02837">
    <property type="entry name" value="Glyco_hydro_2_N"/>
    <property type="match status" value="1"/>
</dbReference>
<dbReference type="GO" id="GO:0004565">
    <property type="term" value="F:beta-galactosidase activity"/>
    <property type="evidence" value="ECO:0007669"/>
    <property type="project" value="InterPro"/>
</dbReference>
<evidence type="ECO:0000256" key="2">
    <source>
        <dbReference type="ARBA" id="ARBA00022801"/>
    </source>
</evidence>